<dbReference type="EMBL" id="HF935477">
    <property type="protein sequence ID" value="CCX09632.1"/>
    <property type="molecule type" value="Genomic_DNA"/>
</dbReference>
<feature type="region of interest" description="Disordered" evidence="1">
    <location>
        <begin position="1"/>
        <end position="91"/>
    </location>
</feature>
<evidence type="ECO:0000256" key="1">
    <source>
        <dbReference type="SAM" id="MobiDB-lite"/>
    </source>
</evidence>
<dbReference type="AlphaFoldDB" id="U4L194"/>
<sequence length="218" mass="25677">MAESITPNRSPTVKGQTEHQNYEEHKDSKEHEEPEQGDEEEEEEAAGEEDDEEGDEADSYNGDNTEGTHNIVGFKSSYNPAGPYDTYDSDGDREQIYLDEVERSYYKELPGYETEEELHRALYTEEHFVMDCEKNDIEVSNRYRQWLSTRQQDGVFVPRMLWEMECLREDVYEPVVTECTEKGRFCCLMHERVLREYYTQGDPSRRFFASDCKGPTYF</sequence>
<feature type="compositionally biased region" description="Acidic residues" evidence="1">
    <location>
        <begin position="35"/>
        <end position="58"/>
    </location>
</feature>
<protein>
    <submittedName>
        <fullName evidence="2">Uncharacterized protein</fullName>
    </submittedName>
</protein>
<accession>U4L194</accession>
<evidence type="ECO:0000313" key="2">
    <source>
        <dbReference type="EMBL" id="CCX09632.1"/>
    </source>
</evidence>
<feature type="compositionally biased region" description="Polar residues" evidence="1">
    <location>
        <begin position="1"/>
        <end position="15"/>
    </location>
</feature>
<gene>
    <name evidence="2" type="ORF">PCON_09225</name>
</gene>
<reference evidence="2 3" key="1">
    <citation type="journal article" date="2013" name="PLoS Genet.">
        <title>The genome and development-dependent transcriptomes of Pyronema confluens: a window into fungal evolution.</title>
        <authorList>
            <person name="Traeger S."/>
            <person name="Altegoer F."/>
            <person name="Freitag M."/>
            <person name="Gabaldon T."/>
            <person name="Kempken F."/>
            <person name="Kumar A."/>
            <person name="Marcet-Houben M."/>
            <person name="Poggeler S."/>
            <person name="Stajich J.E."/>
            <person name="Nowrousian M."/>
        </authorList>
    </citation>
    <scope>NUCLEOTIDE SEQUENCE [LARGE SCALE GENOMIC DNA]</scope>
    <source>
        <strain evidence="3">CBS 100304</strain>
        <tissue evidence="2">Vegetative mycelium</tissue>
    </source>
</reference>
<dbReference type="Proteomes" id="UP000018144">
    <property type="component" value="Unassembled WGS sequence"/>
</dbReference>
<feature type="compositionally biased region" description="Basic and acidic residues" evidence="1">
    <location>
        <begin position="16"/>
        <end position="34"/>
    </location>
</feature>
<evidence type="ECO:0000313" key="3">
    <source>
        <dbReference type="Proteomes" id="UP000018144"/>
    </source>
</evidence>
<keyword evidence="3" id="KW-1185">Reference proteome</keyword>
<name>U4L194_PYROM</name>
<organism evidence="2 3">
    <name type="scientific">Pyronema omphalodes (strain CBS 100304)</name>
    <name type="common">Pyronema confluens</name>
    <dbReference type="NCBI Taxonomy" id="1076935"/>
    <lineage>
        <taxon>Eukaryota</taxon>
        <taxon>Fungi</taxon>
        <taxon>Dikarya</taxon>
        <taxon>Ascomycota</taxon>
        <taxon>Pezizomycotina</taxon>
        <taxon>Pezizomycetes</taxon>
        <taxon>Pezizales</taxon>
        <taxon>Pyronemataceae</taxon>
        <taxon>Pyronema</taxon>
    </lineage>
</organism>
<proteinExistence type="predicted"/>